<dbReference type="CDD" id="cd12148">
    <property type="entry name" value="fungal_TF_MHR"/>
    <property type="match status" value="1"/>
</dbReference>
<feature type="region of interest" description="Disordered" evidence="6">
    <location>
        <begin position="106"/>
        <end position="145"/>
    </location>
</feature>
<dbReference type="PANTHER" id="PTHR31845:SF17">
    <property type="entry name" value="ZN(II)2CYS6 TRANSCRIPTION FACTOR (EUROFUNG)"/>
    <property type="match status" value="1"/>
</dbReference>
<dbReference type="PROSITE" id="PS00463">
    <property type="entry name" value="ZN2_CY6_FUNGAL_1"/>
    <property type="match status" value="1"/>
</dbReference>
<evidence type="ECO:0000256" key="5">
    <source>
        <dbReference type="ARBA" id="ARBA00023242"/>
    </source>
</evidence>
<evidence type="ECO:0000256" key="1">
    <source>
        <dbReference type="ARBA" id="ARBA00004123"/>
    </source>
</evidence>
<evidence type="ECO:0000313" key="9">
    <source>
        <dbReference type="Proteomes" id="UP001338125"/>
    </source>
</evidence>
<evidence type="ECO:0000256" key="6">
    <source>
        <dbReference type="SAM" id="MobiDB-lite"/>
    </source>
</evidence>
<protein>
    <submittedName>
        <fullName evidence="8">Satratoxin biosynthesis SC1 cluster transcription factor SAT9</fullName>
    </submittedName>
</protein>
<evidence type="ECO:0000256" key="2">
    <source>
        <dbReference type="ARBA" id="ARBA00023015"/>
    </source>
</evidence>
<evidence type="ECO:0000313" key="8">
    <source>
        <dbReference type="EMBL" id="KAK5995915.1"/>
    </source>
</evidence>
<comment type="subcellular location">
    <subcellularLocation>
        <location evidence="1">Nucleus</location>
    </subcellularLocation>
</comment>
<dbReference type="EMBL" id="JAVFKD010000004">
    <property type="protein sequence ID" value="KAK5995915.1"/>
    <property type="molecule type" value="Genomic_DNA"/>
</dbReference>
<dbReference type="PANTHER" id="PTHR31845">
    <property type="entry name" value="FINGER DOMAIN PROTEIN, PUTATIVE-RELATED"/>
    <property type="match status" value="1"/>
</dbReference>
<feature type="region of interest" description="Disordered" evidence="6">
    <location>
        <begin position="174"/>
        <end position="206"/>
    </location>
</feature>
<keyword evidence="5" id="KW-0539">Nucleus</keyword>
<dbReference type="PROSITE" id="PS50048">
    <property type="entry name" value="ZN2_CY6_FUNGAL_2"/>
    <property type="match status" value="1"/>
</dbReference>
<dbReference type="InterPro" id="IPR036864">
    <property type="entry name" value="Zn2-C6_fun-type_DNA-bd_sf"/>
</dbReference>
<keyword evidence="2" id="KW-0805">Transcription regulation</keyword>
<feature type="compositionally biased region" description="Basic and acidic residues" evidence="6">
    <location>
        <begin position="189"/>
        <end position="203"/>
    </location>
</feature>
<name>A0ABR0SVX3_9HYPO</name>
<accession>A0ABR0SVX3</accession>
<sequence>MSDQPRQKQAACLVCRRSKIKCDWLPYEARCRRCIHLDCECVRPEFHPGRQKGIKNKRVGLEKALYQIQQAVKRVKSGDSRGTDDENVVANLRHILDDADGSEIDMSENLSSRQASQSVVHDGEGSVSSSDEADGGDSNDHGSMSDFVQRTEESLAIDGAENPLQLLARASYFQPPSERRSRQSPQNPRQKDSPGKQSHEYSKTRKFFSQPRVKLDIGEELDPVDLGLITMEETDHLFTFFHAKLAHTRWGLDSTMYTPEFTRSRSAFLFTSVLAASTLFMPSEGALSKRLINHVKTLAHKVIIHRYKSVEIVLAFILNVPWMFPGEHSTDDETCLYVSMATTIAFDLSLHKSLISSEVFESGSVTGVSKGECLDPQIALEIDGYHDVDPWSEKGRLILRGRERCFISLFVVERGMCLARGRPFMVPITRFIKDCENWHRSPLADPQDGHVTSIAVLRRNLDSLFGTVRALCDGSQVVNSDGSLVAQSIQSSIERFFDQWHTEWGVMIGTGPERRLPPYVEILVAHTRLSIYGRIINHPTAPVEVRRFFRTAGLSAALNVMRAAIQGEAQLQSMPNNTAIMISFAACFALTLSAYATDGSSLVPSIRNLIEEAAGVLERNGTMTKHRNGLAVLYGEQLRLLLKKTAHVHGNGLTASSPEAMLSTEPVPVRPPVPPPAHFMDQQLLWPETLQLSSMSDDQIAQVLNQPGSVFEPSFGGLSWEDMNNFDWLSYPAFSAG</sequence>
<reference evidence="8 9" key="1">
    <citation type="submission" date="2024-01" db="EMBL/GenBank/DDBJ databases">
        <title>Complete genome of Cladobotryum mycophilum ATHUM6906.</title>
        <authorList>
            <person name="Christinaki A.C."/>
            <person name="Myridakis A.I."/>
            <person name="Kouvelis V.N."/>
        </authorList>
    </citation>
    <scope>NUCLEOTIDE SEQUENCE [LARGE SCALE GENOMIC DNA]</scope>
    <source>
        <strain evidence="8 9">ATHUM6906</strain>
    </source>
</reference>
<dbReference type="InterPro" id="IPR001138">
    <property type="entry name" value="Zn2Cys6_DnaBD"/>
</dbReference>
<organism evidence="8 9">
    <name type="scientific">Cladobotryum mycophilum</name>
    <dbReference type="NCBI Taxonomy" id="491253"/>
    <lineage>
        <taxon>Eukaryota</taxon>
        <taxon>Fungi</taxon>
        <taxon>Dikarya</taxon>
        <taxon>Ascomycota</taxon>
        <taxon>Pezizomycotina</taxon>
        <taxon>Sordariomycetes</taxon>
        <taxon>Hypocreomycetidae</taxon>
        <taxon>Hypocreales</taxon>
        <taxon>Hypocreaceae</taxon>
        <taxon>Cladobotryum</taxon>
    </lineage>
</organism>
<feature type="domain" description="Zn(2)-C6 fungal-type" evidence="7">
    <location>
        <begin position="11"/>
        <end position="43"/>
    </location>
</feature>
<dbReference type="CDD" id="cd00067">
    <property type="entry name" value="GAL4"/>
    <property type="match status" value="1"/>
</dbReference>
<keyword evidence="4" id="KW-0804">Transcription</keyword>
<dbReference type="InterPro" id="IPR051089">
    <property type="entry name" value="prtT"/>
</dbReference>
<gene>
    <name evidence="8" type="ORF">PT974_04334</name>
</gene>
<feature type="compositionally biased region" description="Polar residues" evidence="6">
    <location>
        <begin position="108"/>
        <end position="119"/>
    </location>
</feature>
<keyword evidence="3" id="KW-0238">DNA-binding</keyword>
<evidence type="ECO:0000256" key="4">
    <source>
        <dbReference type="ARBA" id="ARBA00023163"/>
    </source>
</evidence>
<proteinExistence type="predicted"/>
<evidence type="ECO:0000256" key="3">
    <source>
        <dbReference type="ARBA" id="ARBA00023125"/>
    </source>
</evidence>
<comment type="caution">
    <text evidence="8">The sequence shown here is derived from an EMBL/GenBank/DDBJ whole genome shotgun (WGS) entry which is preliminary data.</text>
</comment>
<evidence type="ECO:0000259" key="7">
    <source>
        <dbReference type="PROSITE" id="PS50048"/>
    </source>
</evidence>
<dbReference type="Gene3D" id="4.10.240.10">
    <property type="entry name" value="Zn(2)-C6 fungal-type DNA-binding domain"/>
    <property type="match status" value="1"/>
</dbReference>
<keyword evidence="9" id="KW-1185">Reference proteome</keyword>
<dbReference type="SUPFAM" id="SSF57701">
    <property type="entry name" value="Zn2/Cys6 DNA-binding domain"/>
    <property type="match status" value="1"/>
</dbReference>
<dbReference type="Proteomes" id="UP001338125">
    <property type="component" value="Unassembled WGS sequence"/>
</dbReference>